<reference evidence="1 2" key="1">
    <citation type="submission" date="2024-04" db="EMBL/GenBank/DDBJ databases">
        <authorList>
            <person name="Fracassetti M."/>
        </authorList>
    </citation>
    <scope>NUCLEOTIDE SEQUENCE [LARGE SCALE GENOMIC DNA]</scope>
</reference>
<proteinExistence type="predicted"/>
<name>A0AAV2C7F9_9ROSI</name>
<keyword evidence="2" id="KW-1185">Reference proteome</keyword>
<dbReference type="EMBL" id="OZ034813">
    <property type="protein sequence ID" value="CAL1352458.1"/>
    <property type="molecule type" value="Genomic_DNA"/>
</dbReference>
<protein>
    <submittedName>
        <fullName evidence="1">Uncharacterized protein</fullName>
    </submittedName>
</protein>
<dbReference type="Proteomes" id="UP001497516">
    <property type="component" value="Chromosome 1"/>
</dbReference>
<evidence type="ECO:0000313" key="2">
    <source>
        <dbReference type="Proteomes" id="UP001497516"/>
    </source>
</evidence>
<gene>
    <name evidence="1" type="ORF">LTRI10_LOCUS425</name>
</gene>
<accession>A0AAV2C7F9</accession>
<evidence type="ECO:0000313" key="1">
    <source>
        <dbReference type="EMBL" id="CAL1352458.1"/>
    </source>
</evidence>
<organism evidence="1 2">
    <name type="scientific">Linum trigynum</name>
    <dbReference type="NCBI Taxonomy" id="586398"/>
    <lineage>
        <taxon>Eukaryota</taxon>
        <taxon>Viridiplantae</taxon>
        <taxon>Streptophyta</taxon>
        <taxon>Embryophyta</taxon>
        <taxon>Tracheophyta</taxon>
        <taxon>Spermatophyta</taxon>
        <taxon>Magnoliopsida</taxon>
        <taxon>eudicotyledons</taxon>
        <taxon>Gunneridae</taxon>
        <taxon>Pentapetalae</taxon>
        <taxon>rosids</taxon>
        <taxon>fabids</taxon>
        <taxon>Malpighiales</taxon>
        <taxon>Linaceae</taxon>
        <taxon>Linum</taxon>
    </lineage>
</organism>
<dbReference type="AlphaFoldDB" id="A0AAV2C7F9"/>
<sequence length="99" mass="11079">MYDRERGRGRWWLHVRRTVATRLAMVDDEGVRVLIWEESQFSYELGFNLGRSTIGDFDAKYAAVVGIIGGDGGFERQFVGGENQGSLEMDASTIVQAGF</sequence>